<evidence type="ECO:0000313" key="3">
    <source>
        <dbReference type="Proteomes" id="UP000182264"/>
    </source>
</evidence>
<dbReference type="KEGG" id="pace:A6070_11465"/>
<protein>
    <recommendedName>
        <fullName evidence="4">Ferritin-like domain-containing protein</fullName>
    </recommendedName>
</protein>
<keyword evidence="3" id="KW-1185">Reference proteome</keyword>
<dbReference type="AlphaFoldDB" id="A0A1L3GDQ0"/>
<name>A0A1L3GDQ0_SYNAC</name>
<feature type="compositionally biased region" description="Polar residues" evidence="1">
    <location>
        <begin position="44"/>
        <end position="65"/>
    </location>
</feature>
<gene>
    <name evidence="2" type="ORF">A7E75_02840</name>
</gene>
<dbReference type="EMBL" id="CP015518">
    <property type="protein sequence ID" value="APG24082.1"/>
    <property type="molecule type" value="Genomic_DNA"/>
</dbReference>
<dbReference type="Proteomes" id="UP000182264">
    <property type="component" value="Chromosome"/>
</dbReference>
<dbReference type="RefSeq" id="WP_072285899.1">
    <property type="nucleotide sequence ID" value="NZ_CP015455.1"/>
</dbReference>
<evidence type="ECO:0000313" key="2">
    <source>
        <dbReference type="EMBL" id="APG24082.1"/>
    </source>
</evidence>
<reference evidence="2 3" key="1">
    <citation type="journal article" date="2017" name="Genome Announc.">
        <title>Complete Genome Sequences of Two Acetylene-Fermenting Pelobacter acetylenicus Strains.</title>
        <authorList>
            <person name="Sutton J.M."/>
            <person name="Baesman S.M."/>
            <person name="Fierst J.L."/>
            <person name="Poret-Peterson A.T."/>
            <person name="Oremland R.S."/>
            <person name="Dunlap D.S."/>
            <person name="Akob D.M."/>
        </authorList>
    </citation>
    <scope>NUCLEOTIDE SEQUENCE [LARGE SCALE GENOMIC DNA]</scope>
    <source>
        <strain evidence="2 3">DSM 3247</strain>
    </source>
</reference>
<organism evidence="2 3">
    <name type="scientific">Syntrophotalea acetylenica</name>
    <name type="common">Pelobacter acetylenicus</name>
    <dbReference type="NCBI Taxonomy" id="29542"/>
    <lineage>
        <taxon>Bacteria</taxon>
        <taxon>Pseudomonadati</taxon>
        <taxon>Thermodesulfobacteriota</taxon>
        <taxon>Desulfuromonadia</taxon>
        <taxon>Desulfuromonadales</taxon>
        <taxon>Syntrophotaleaceae</taxon>
        <taxon>Syntrophotalea</taxon>
    </lineage>
</organism>
<sequence length="246" mass="27296">MLTCATPDQQPGRANCPNCGGHLANIGSGLRECEQCGFLAKNNPQEDTQTMQIDTREPSPQNPAATPQPMPTAGRRDVLPEVIADLQSRDALGRQKYGTTLQTHNGRDPLMDAYQEQLDHCMYLKQALMERGTPEVVYNWPAVKFSQTNSQADQFAHILSEIDEINEIGPFFGPLLHMELADLHHSIETYWRIAAKRYGQEHIDAIFQAVENKNRARGYYDIATEAAPCPGLDGPYGHMPYGGGAE</sequence>
<dbReference type="OrthoDB" id="9256293at2"/>
<accession>A0A1L3GDQ0</accession>
<evidence type="ECO:0000256" key="1">
    <source>
        <dbReference type="SAM" id="MobiDB-lite"/>
    </source>
</evidence>
<dbReference type="STRING" id="29542.A6070_11465"/>
<feature type="region of interest" description="Disordered" evidence="1">
    <location>
        <begin position="44"/>
        <end position="74"/>
    </location>
</feature>
<proteinExistence type="predicted"/>
<evidence type="ECO:0008006" key="4">
    <source>
        <dbReference type="Google" id="ProtNLM"/>
    </source>
</evidence>